<evidence type="ECO:0000313" key="2">
    <source>
        <dbReference type="Proteomes" id="UP000266723"/>
    </source>
</evidence>
<sequence length="147" mass="16613">MLRIVCAKTGTSKCGQRVIVGDVASRAGMKVTEAQKALQALAADTNGFLEVFPWFDCMLTDKVLILRYSLAGYCFDLCKSKKTKDDVYLKLTIKIPAHEYSICTRACQWSIMRFLSRLGKVYLAHALRVRFRHMNIVFVQELVNGAL</sequence>
<dbReference type="InterPro" id="IPR044200">
    <property type="entry name" value="At5g03900-like"/>
</dbReference>
<organism evidence="1 2">
    <name type="scientific">Brassica cretica</name>
    <name type="common">Mustard</name>
    <dbReference type="NCBI Taxonomy" id="69181"/>
    <lineage>
        <taxon>Eukaryota</taxon>
        <taxon>Viridiplantae</taxon>
        <taxon>Streptophyta</taxon>
        <taxon>Embryophyta</taxon>
        <taxon>Tracheophyta</taxon>
        <taxon>Spermatophyta</taxon>
        <taxon>Magnoliopsida</taxon>
        <taxon>eudicotyledons</taxon>
        <taxon>Gunneridae</taxon>
        <taxon>Pentapetalae</taxon>
        <taxon>rosids</taxon>
        <taxon>malvids</taxon>
        <taxon>Brassicales</taxon>
        <taxon>Brassicaceae</taxon>
        <taxon>Brassiceae</taxon>
        <taxon>Brassica</taxon>
    </lineage>
</organism>
<accession>A0ABQ7ER10</accession>
<dbReference type="Proteomes" id="UP000266723">
    <property type="component" value="Unassembled WGS sequence"/>
</dbReference>
<gene>
    <name evidence="1" type="ORF">DY000_02047510</name>
</gene>
<reference evidence="1 2" key="1">
    <citation type="journal article" date="2020" name="BMC Genomics">
        <title>Intraspecific diversification of the crop wild relative Brassica cretica Lam. using demographic model selection.</title>
        <authorList>
            <person name="Kioukis A."/>
            <person name="Michalopoulou V.A."/>
            <person name="Briers L."/>
            <person name="Pirintsos S."/>
            <person name="Studholme D.J."/>
            <person name="Pavlidis P."/>
            <person name="Sarris P.F."/>
        </authorList>
    </citation>
    <scope>NUCLEOTIDE SEQUENCE [LARGE SCALE GENOMIC DNA]</scope>
    <source>
        <strain evidence="2">cv. PFS-1207/04</strain>
    </source>
</reference>
<proteinExistence type="predicted"/>
<name>A0ABQ7ER10_BRACR</name>
<comment type="caution">
    <text evidence="1">The sequence shown here is derived from an EMBL/GenBank/DDBJ whole genome shotgun (WGS) entry which is preliminary data.</text>
</comment>
<dbReference type="EMBL" id="QGKV02000297">
    <property type="protein sequence ID" value="KAF3605530.1"/>
    <property type="molecule type" value="Genomic_DNA"/>
</dbReference>
<dbReference type="PANTHER" id="PTHR47380:SF4">
    <property type="entry name" value="OS02G0533000 PROTEIN"/>
    <property type="match status" value="1"/>
</dbReference>
<dbReference type="PANTHER" id="PTHR47380">
    <property type="entry name" value="OS02G0533000 PROTEIN"/>
    <property type="match status" value="1"/>
</dbReference>
<protein>
    <submittedName>
        <fullName evidence="1">Uncharacterized protein</fullName>
    </submittedName>
</protein>
<evidence type="ECO:0000313" key="1">
    <source>
        <dbReference type="EMBL" id="KAF3605530.1"/>
    </source>
</evidence>
<keyword evidence="2" id="KW-1185">Reference proteome</keyword>